<reference evidence="3 4" key="1">
    <citation type="journal article" date="2023" name="PLoS ONE">
        <title>Cytospora paraplurivora sp. nov. isolated from orchards with fruit tree decline syndrome in Ontario, Canada.</title>
        <authorList>
            <person name="Ilyukhin E."/>
            <person name="Nguyen H.D.T."/>
            <person name="Castle A.J."/>
            <person name="Ellouze W."/>
        </authorList>
    </citation>
    <scope>NUCLEOTIDE SEQUENCE [LARGE SCALE GENOMIC DNA]</scope>
    <source>
        <strain evidence="3 4">FDS-564</strain>
    </source>
</reference>
<keyword evidence="4" id="KW-1185">Reference proteome</keyword>
<dbReference type="PANTHER" id="PTHR35205:SF1">
    <property type="entry name" value="ZU5 DOMAIN-CONTAINING PROTEIN"/>
    <property type="match status" value="1"/>
</dbReference>
<gene>
    <name evidence="3" type="ORF">SLS53_004235</name>
</gene>
<dbReference type="Pfam" id="PF13424">
    <property type="entry name" value="TPR_12"/>
    <property type="match status" value="1"/>
</dbReference>
<dbReference type="AlphaFoldDB" id="A0AAN9YHS6"/>
<dbReference type="InterPro" id="IPR027417">
    <property type="entry name" value="P-loop_NTPase"/>
</dbReference>
<proteinExistence type="predicted"/>
<feature type="domain" description="DUF7779" evidence="2">
    <location>
        <begin position="508"/>
        <end position="597"/>
    </location>
</feature>
<feature type="domain" description="NB-ARC" evidence="1">
    <location>
        <begin position="274"/>
        <end position="429"/>
    </location>
</feature>
<dbReference type="PANTHER" id="PTHR35205">
    <property type="entry name" value="NB-ARC AND TPR DOMAIN PROTEIN"/>
    <property type="match status" value="1"/>
</dbReference>
<accession>A0AAN9YHS6</accession>
<dbReference type="GO" id="GO:0043531">
    <property type="term" value="F:ADP binding"/>
    <property type="evidence" value="ECO:0007669"/>
    <property type="project" value="InterPro"/>
</dbReference>
<evidence type="ECO:0000259" key="2">
    <source>
        <dbReference type="Pfam" id="PF25000"/>
    </source>
</evidence>
<comment type="caution">
    <text evidence="3">The sequence shown here is derived from an EMBL/GenBank/DDBJ whole genome shotgun (WGS) entry which is preliminary data.</text>
</comment>
<dbReference type="InterPro" id="IPR019734">
    <property type="entry name" value="TPR_rpt"/>
</dbReference>
<dbReference type="PRINTS" id="PR00364">
    <property type="entry name" value="DISEASERSIST"/>
</dbReference>
<evidence type="ECO:0008006" key="5">
    <source>
        <dbReference type="Google" id="ProtNLM"/>
    </source>
</evidence>
<dbReference type="InterPro" id="IPR056681">
    <property type="entry name" value="DUF7779"/>
</dbReference>
<dbReference type="Gene3D" id="1.25.40.10">
    <property type="entry name" value="Tetratricopeptide repeat domain"/>
    <property type="match status" value="1"/>
</dbReference>
<dbReference type="InterPro" id="IPR011990">
    <property type="entry name" value="TPR-like_helical_dom_sf"/>
</dbReference>
<dbReference type="InterPro" id="IPR002182">
    <property type="entry name" value="NB-ARC"/>
</dbReference>
<sequence>MAFPEDQGTEKAYRAFTASTNPTNGGPSSPIWQAALDRYFAELRRGGVKEALIEKDLWNVEDADDLLAQVSALAPTETASPWTRSVAQLKPILLGFSDFAAITAWAMGMDGRVAAVIWGSIRLMIKLAQPVLPELITMLEELQKTLPRFQRYERELPMTDSLEAALFDTYSDVVVFCAQSIAFFRNNPNVGRNRGAWSMFSRDFATTIARVRGHARRVDEVADMIRLSRETRTAETVEVMQGMKKMKLASLNVPCYNIPYGLNLRFFGREDQVKILRGLLDPSENHNAMRVVAIHGLGGVGKTQLALHYANTSLKLYEAIIWIPAETPIKIIQTISAFAVKLGLVDKNTEVDDYQAVQKLRDWLNVTEANFLLIFDNVEESDVLEQIWPASTNASVIITTRSPSVASRRSTNLLHLECFSNTPGAEVLCLLSGRQPTNDADVAAAAEITQLLGGLPLAIIQVSAFIRDRNCLYTEFLTLFHKSAQKVFARSKVPGEYGYTVETAWNMSIERLSPNAKVLLNVLAFFDPDLIPERLILETKANIDDEQLEFLFDEFDFGDAVMELTRASLVTRLATSMALSVHRLVQQAVFDRLSPAERIYYLDNVIQMLAYDFPNTWTGTGPSQGHGYKSWELCGAVLSHVGWLMALTKKHKLKPSDPNTWAELIFRAGTYLWEKEQPYLALSFFSAGLEIPFDQTGTSAAQAYRLLGHISLDIARPRAALTAYEKSLEIRRMLEEPDSPPIADVYDSIGCSYTEMGDVSQAFRYVEMATAIHNAHDPKRMARTDAIRAITCLRAQRPQNALEALQHCWQLQGLTQEQVAESKYPKHSGDIVLLGRIRWAQGDRIEARQLVSRTIGIRKGLFGNNGGPRVADSLFQLAIMLSADGELVLAAKLLRDVVDMGANATEMRAHNARALWFLAGAEEQLGADQEGVEALRDQARSRRAQIEDREYDDEDSDDGFMRLVSWMLW</sequence>
<name>A0AAN9YHS6_9PEZI</name>
<dbReference type="SUPFAM" id="SSF48452">
    <property type="entry name" value="TPR-like"/>
    <property type="match status" value="1"/>
</dbReference>
<dbReference type="SMART" id="SM00028">
    <property type="entry name" value="TPR"/>
    <property type="match status" value="3"/>
</dbReference>
<dbReference type="SUPFAM" id="SSF52540">
    <property type="entry name" value="P-loop containing nucleoside triphosphate hydrolases"/>
    <property type="match status" value="1"/>
</dbReference>
<dbReference type="EMBL" id="JAJSPL020000014">
    <property type="protein sequence ID" value="KAK7743150.1"/>
    <property type="molecule type" value="Genomic_DNA"/>
</dbReference>
<dbReference type="Pfam" id="PF25000">
    <property type="entry name" value="DUF7779"/>
    <property type="match status" value="1"/>
</dbReference>
<evidence type="ECO:0000313" key="4">
    <source>
        <dbReference type="Proteomes" id="UP001320245"/>
    </source>
</evidence>
<evidence type="ECO:0000313" key="3">
    <source>
        <dbReference type="EMBL" id="KAK7743150.1"/>
    </source>
</evidence>
<evidence type="ECO:0000259" key="1">
    <source>
        <dbReference type="Pfam" id="PF00931"/>
    </source>
</evidence>
<dbReference type="Pfam" id="PF00931">
    <property type="entry name" value="NB-ARC"/>
    <property type="match status" value="1"/>
</dbReference>
<protein>
    <recommendedName>
        <fullName evidence="5">NB-ARC domain-containing protein</fullName>
    </recommendedName>
</protein>
<dbReference type="Proteomes" id="UP001320245">
    <property type="component" value="Unassembled WGS sequence"/>
</dbReference>
<organism evidence="3 4">
    <name type="scientific">Cytospora paraplurivora</name>
    <dbReference type="NCBI Taxonomy" id="2898453"/>
    <lineage>
        <taxon>Eukaryota</taxon>
        <taxon>Fungi</taxon>
        <taxon>Dikarya</taxon>
        <taxon>Ascomycota</taxon>
        <taxon>Pezizomycotina</taxon>
        <taxon>Sordariomycetes</taxon>
        <taxon>Sordariomycetidae</taxon>
        <taxon>Diaporthales</taxon>
        <taxon>Cytosporaceae</taxon>
        <taxon>Cytospora</taxon>
    </lineage>
</organism>
<dbReference type="Gene3D" id="3.40.50.300">
    <property type="entry name" value="P-loop containing nucleotide triphosphate hydrolases"/>
    <property type="match status" value="1"/>
</dbReference>